<feature type="transmembrane region" description="Helical" evidence="7">
    <location>
        <begin position="47"/>
        <end position="65"/>
    </location>
</feature>
<gene>
    <name evidence="8" type="ORF">C7452_0646</name>
</gene>
<keyword evidence="5 7" id="KW-1133">Transmembrane helix</keyword>
<dbReference type="PANTHER" id="PTHR22926">
    <property type="entry name" value="PHOSPHO-N-ACETYLMURAMOYL-PENTAPEPTIDE-TRANSFERASE"/>
    <property type="match status" value="1"/>
</dbReference>
<dbReference type="GO" id="GO:0016780">
    <property type="term" value="F:phosphotransferase activity, for other substituted phosphate groups"/>
    <property type="evidence" value="ECO:0007669"/>
    <property type="project" value="InterPro"/>
</dbReference>
<keyword evidence="9" id="KW-1185">Reference proteome</keyword>
<sequence length="351" mass="36985">MMEFLMVFIISAVSAAVFTLFIRNILRSADIGDKPIVTEHSHKAGTPTMGGLGMLLALLLVTVLYRNNPYLVLTSLIVLTAAIVGLLDDLLGLKVKEVQRIIRNVSEGPLEVGQLVLKPGEEARAATDKAKRDVEALLSEGLVEVVGEAPIKNEVSEGEKILAQLLIGVFLVLSGAVGKLGGFYLGLAAAPIVIAGMVGAINAVNLIDGMDGMAAGIMLIASLSCAIFLGLAGQALPFLALAGMCAGFLVFNRHPASIFMGDTGSFALGAGYATAVMLTDTVYFGVLAIAVPVVSVIVSLLHRAGVIRLPVEPLHHTLHYRGMSERRIVLLYWLITLIVCALGLYMTGSIL</sequence>
<dbReference type="Proteomes" id="UP000256864">
    <property type="component" value="Unassembled WGS sequence"/>
</dbReference>
<protein>
    <submittedName>
        <fullName evidence="8">Phospho-N-acetylmuramoyl-pentapeptide-transferase</fullName>
    </submittedName>
</protein>
<organism evidence="8 9">
    <name type="scientific">Methanothermobacter defluvii</name>
    <dbReference type="NCBI Taxonomy" id="49339"/>
    <lineage>
        <taxon>Archaea</taxon>
        <taxon>Methanobacteriati</taxon>
        <taxon>Methanobacteriota</taxon>
        <taxon>Methanomada group</taxon>
        <taxon>Methanobacteria</taxon>
        <taxon>Methanobacteriales</taxon>
        <taxon>Methanobacteriaceae</taxon>
        <taxon>Methanothermobacter</taxon>
    </lineage>
</organism>
<dbReference type="PROSITE" id="PS01348">
    <property type="entry name" value="MRAY_2"/>
    <property type="match status" value="1"/>
</dbReference>
<dbReference type="AlphaFoldDB" id="A0A371NFE5"/>
<evidence type="ECO:0000256" key="4">
    <source>
        <dbReference type="ARBA" id="ARBA00022692"/>
    </source>
</evidence>
<evidence type="ECO:0000256" key="5">
    <source>
        <dbReference type="ARBA" id="ARBA00022989"/>
    </source>
</evidence>
<evidence type="ECO:0000256" key="7">
    <source>
        <dbReference type="SAM" id="Phobius"/>
    </source>
</evidence>
<dbReference type="PROSITE" id="PS01347">
    <property type="entry name" value="MRAY_1"/>
    <property type="match status" value="1"/>
</dbReference>
<evidence type="ECO:0000256" key="6">
    <source>
        <dbReference type="ARBA" id="ARBA00023136"/>
    </source>
</evidence>
<dbReference type="GO" id="GO:0005886">
    <property type="term" value="C:plasma membrane"/>
    <property type="evidence" value="ECO:0007669"/>
    <property type="project" value="UniProtKB-SubCell"/>
</dbReference>
<feature type="transmembrane region" description="Helical" evidence="7">
    <location>
        <begin position="329"/>
        <end position="348"/>
    </location>
</feature>
<proteinExistence type="predicted"/>
<feature type="transmembrane region" description="Helical" evidence="7">
    <location>
        <begin position="6"/>
        <end position="26"/>
    </location>
</feature>
<accession>A0A371NFE5</accession>
<feature type="transmembrane region" description="Helical" evidence="7">
    <location>
        <begin position="258"/>
        <end position="276"/>
    </location>
</feature>
<feature type="transmembrane region" description="Helical" evidence="7">
    <location>
        <begin position="161"/>
        <end position="177"/>
    </location>
</feature>
<feature type="transmembrane region" description="Helical" evidence="7">
    <location>
        <begin position="282"/>
        <end position="301"/>
    </location>
</feature>
<feature type="transmembrane region" description="Helical" evidence="7">
    <location>
        <begin position="71"/>
        <end position="93"/>
    </location>
</feature>
<dbReference type="GO" id="GO:0071555">
    <property type="term" value="P:cell wall organization"/>
    <property type="evidence" value="ECO:0007669"/>
    <property type="project" value="TreeGrafter"/>
</dbReference>
<comment type="caution">
    <text evidence="8">The sequence shown here is derived from an EMBL/GenBank/DDBJ whole genome shotgun (WGS) entry which is preliminary data.</text>
</comment>
<keyword evidence="6 7" id="KW-0472">Membrane</keyword>
<evidence type="ECO:0000256" key="2">
    <source>
        <dbReference type="ARBA" id="ARBA00022475"/>
    </source>
</evidence>
<comment type="subcellular location">
    <subcellularLocation>
        <location evidence="1">Cell membrane</location>
        <topology evidence="1">Multi-pass membrane protein</topology>
    </subcellularLocation>
</comment>
<reference evidence="8 9" key="1">
    <citation type="submission" date="2018-07" db="EMBL/GenBank/DDBJ databases">
        <title>Genomic Encyclopedia of Type Strains, Phase IV (KMG-IV): sequencing the most valuable type-strain genomes for metagenomic binning, comparative biology and taxonomic classification.</title>
        <authorList>
            <person name="Goeker M."/>
        </authorList>
    </citation>
    <scope>NUCLEOTIDE SEQUENCE [LARGE SCALE GENOMIC DNA]</scope>
    <source>
        <strain evidence="8 9">DSM 7466</strain>
    </source>
</reference>
<evidence type="ECO:0000256" key="3">
    <source>
        <dbReference type="ARBA" id="ARBA00022679"/>
    </source>
</evidence>
<dbReference type="InterPro" id="IPR000715">
    <property type="entry name" value="Glycosyl_transferase_4"/>
</dbReference>
<keyword evidence="3 8" id="KW-0808">Transferase</keyword>
<evidence type="ECO:0000313" key="8">
    <source>
        <dbReference type="EMBL" id="REE28626.1"/>
    </source>
</evidence>
<dbReference type="GO" id="GO:0044038">
    <property type="term" value="P:cell wall macromolecule biosynthetic process"/>
    <property type="evidence" value="ECO:0007669"/>
    <property type="project" value="TreeGrafter"/>
</dbReference>
<dbReference type="PANTHER" id="PTHR22926:SF3">
    <property type="entry name" value="UNDECAPRENYL-PHOSPHATE ALPHA-N-ACETYLGLUCOSAMINYL 1-PHOSPHATE TRANSFERASE"/>
    <property type="match status" value="1"/>
</dbReference>
<keyword evidence="2" id="KW-1003">Cell membrane</keyword>
<dbReference type="EMBL" id="QREL01000001">
    <property type="protein sequence ID" value="REE28626.1"/>
    <property type="molecule type" value="Genomic_DNA"/>
</dbReference>
<dbReference type="InterPro" id="IPR018480">
    <property type="entry name" value="PNAcMuramoyl-5peptid_Trfase_CS"/>
</dbReference>
<feature type="transmembrane region" description="Helical" evidence="7">
    <location>
        <begin position="212"/>
        <end position="229"/>
    </location>
</feature>
<dbReference type="RefSeq" id="WP_115892209.1">
    <property type="nucleotide sequence ID" value="NZ_QREL01000001.1"/>
</dbReference>
<keyword evidence="4 7" id="KW-0812">Transmembrane</keyword>
<dbReference type="Pfam" id="PF00953">
    <property type="entry name" value="Glycos_transf_4"/>
    <property type="match status" value="1"/>
</dbReference>
<evidence type="ECO:0000256" key="1">
    <source>
        <dbReference type="ARBA" id="ARBA00004651"/>
    </source>
</evidence>
<evidence type="ECO:0000313" key="9">
    <source>
        <dbReference type="Proteomes" id="UP000256864"/>
    </source>
</evidence>
<feature type="transmembrane region" description="Helical" evidence="7">
    <location>
        <begin position="183"/>
        <end position="205"/>
    </location>
</feature>
<name>A0A371NFE5_9EURY</name>